<dbReference type="PANTHER" id="PTHR12281:SF31">
    <property type="entry name" value="DCN1-LIKE PROTEIN 3"/>
    <property type="match status" value="1"/>
</dbReference>
<dbReference type="Gene3D" id="1.10.238.200">
    <property type="entry name" value="Cullin, PONY binding domain"/>
    <property type="match status" value="1"/>
</dbReference>
<dbReference type="GO" id="GO:0032182">
    <property type="term" value="F:ubiquitin-like protein binding"/>
    <property type="evidence" value="ECO:0007669"/>
    <property type="project" value="TreeGrafter"/>
</dbReference>
<dbReference type="GO" id="GO:0031624">
    <property type="term" value="F:ubiquitin conjugating enzyme binding"/>
    <property type="evidence" value="ECO:0007669"/>
    <property type="project" value="TreeGrafter"/>
</dbReference>
<name>A0A7H9B9V1_ZYGMR</name>
<gene>
    <name evidence="4" type="ORF">HG535_0G03850</name>
</gene>
<evidence type="ECO:0000256" key="1">
    <source>
        <dbReference type="ARBA" id="ARBA00022786"/>
    </source>
</evidence>
<dbReference type="InterPro" id="IPR014764">
    <property type="entry name" value="DCN-prot"/>
</dbReference>
<dbReference type="Pfam" id="PF14555">
    <property type="entry name" value="UBA_4"/>
    <property type="match status" value="1"/>
</dbReference>
<dbReference type="GO" id="GO:0045116">
    <property type="term" value="P:protein neddylation"/>
    <property type="evidence" value="ECO:0007669"/>
    <property type="project" value="TreeGrafter"/>
</dbReference>
<proteinExistence type="predicted"/>
<dbReference type="KEGG" id="zmk:HG535_0G03850"/>
<dbReference type="InterPro" id="IPR042460">
    <property type="entry name" value="DCN1-like_PONY"/>
</dbReference>
<evidence type="ECO:0000313" key="5">
    <source>
        <dbReference type="Proteomes" id="UP000509704"/>
    </source>
</evidence>
<feature type="domain" description="DCUN1" evidence="3">
    <location>
        <begin position="60"/>
        <end position="258"/>
    </location>
</feature>
<dbReference type="GO" id="GO:0000151">
    <property type="term" value="C:ubiquitin ligase complex"/>
    <property type="evidence" value="ECO:0007669"/>
    <property type="project" value="TreeGrafter"/>
</dbReference>
<dbReference type="Pfam" id="PF03556">
    <property type="entry name" value="Cullin_binding"/>
    <property type="match status" value="1"/>
</dbReference>
<dbReference type="CDD" id="cd14352">
    <property type="entry name" value="UBA_DCN1"/>
    <property type="match status" value="1"/>
</dbReference>
<dbReference type="InterPro" id="IPR009060">
    <property type="entry name" value="UBA-like_sf"/>
</dbReference>
<keyword evidence="5" id="KW-1185">Reference proteome</keyword>
<dbReference type="AlphaFoldDB" id="A0A7H9B9V1"/>
<accession>A0A7H9B9V1</accession>
<keyword evidence="1" id="KW-0833">Ubl conjugation pathway</keyword>
<dbReference type="GeneID" id="59238285"/>
<dbReference type="InterPro" id="IPR005176">
    <property type="entry name" value="PONY_dom"/>
</dbReference>
<dbReference type="PANTHER" id="PTHR12281">
    <property type="entry name" value="RP42 RELATED"/>
    <property type="match status" value="1"/>
</dbReference>
<comment type="function">
    <text evidence="2">Neddylation of cullins play an essential role in the regulation of SCF-type complexes activity.</text>
</comment>
<dbReference type="RefSeq" id="XP_037146227.1">
    <property type="nucleotide sequence ID" value="XM_037290332.1"/>
</dbReference>
<dbReference type="GO" id="GO:0097602">
    <property type="term" value="F:cullin family protein binding"/>
    <property type="evidence" value="ECO:0007669"/>
    <property type="project" value="TreeGrafter"/>
</dbReference>
<dbReference type="SUPFAM" id="SSF46934">
    <property type="entry name" value="UBA-like"/>
    <property type="match status" value="1"/>
</dbReference>
<dbReference type="Gene3D" id="1.10.238.10">
    <property type="entry name" value="EF-hand"/>
    <property type="match status" value="1"/>
</dbReference>
<dbReference type="Proteomes" id="UP000509704">
    <property type="component" value="Chromosome 7"/>
</dbReference>
<dbReference type="OrthoDB" id="27198at2759"/>
<dbReference type="Gene3D" id="1.10.8.10">
    <property type="entry name" value="DNA helicase RuvA subunit, C-terminal domain"/>
    <property type="match status" value="1"/>
</dbReference>
<dbReference type="PROSITE" id="PS51229">
    <property type="entry name" value="DCUN1"/>
    <property type="match status" value="1"/>
</dbReference>
<evidence type="ECO:0000313" key="4">
    <source>
        <dbReference type="EMBL" id="QLG74502.1"/>
    </source>
</evidence>
<dbReference type="EMBL" id="CP058610">
    <property type="protein sequence ID" value="QLG74502.1"/>
    <property type="molecule type" value="Genomic_DNA"/>
</dbReference>
<sequence>MPTNDGEISSFMSLAQCDKRTAEKYLRRNRWSMNYALNDYYDTVIGSYVGGPLNVRDPIDYPEELCKLYENYAAQDGGIIDSEGLVRLIEDLQYSLDDLVTLCLAKLLNCKNLADGISKESFLLGFYNHGCSTLEQIRHTLEDLDTKLETNIDYFTEIYRYTFDLVVDPDKRHLDLDTAVEYWNIFCQPKYPLHIEKRLLELWVKFLKDENKSVISKDSWQMVIVFFKKFPTIDAIKSTYNEADAWPYIIDEFYEYLLDNNAL</sequence>
<reference evidence="4 5" key="1">
    <citation type="submission" date="2020-07" db="EMBL/GenBank/DDBJ databases">
        <title>The yeast mating-type switching endonuclease HO is a domesticated member of an unorthodox homing genetic element family.</title>
        <authorList>
            <person name="Coughlan A.Y."/>
            <person name="Lombardi L."/>
            <person name="Braun-Galleani S."/>
            <person name="Martos A.R."/>
            <person name="Galeote V."/>
            <person name="Bigey F."/>
            <person name="Dequin S."/>
            <person name="Byrne K.P."/>
            <person name="Wolfe K.H."/>
        </authorList>
    </citation>
    <scope>NUCLEOTIDE SEQUENCE [LARGE SCALE GENOMIC DNA]</scope>
    <source>
        <strain evidence="4 5">NRRL Y-6702</strain>
    </source>
</reference>
<evidence type="ECO:0000256" key="2">
    <source>
        <dbReference type="RuleBase" id="RU410713"/>
    </source>
</evidence>
<protein>
    <recommendedName>
        <fullName evidence="2">Defective in cullin neddylation protein</fullName>
    </recommendedName>
</protein>
<organism evidence="4 5">
    <name type="scientific">Zygotorulaspora mrakii</name>
    <name type="common">Zygosaccharomyces mrakii</name>
    <dbReference type="NCBI Taxonomy" id="42260"/>
    <lineage>
        <taxon>Eukaryota</taxon>
        <taxon>Fungi</taxon>
        <taxon>Dikarya</taxon>
        <taxon>Ascomycota</taxon>
        <taxon>Saccharomycotina</taxon>
        <taxon>Saccharomycetes</taxon>
        <taxon>Saccharomycetales</taxon>
        <taxon>Saccharomycetaceae</taxon>
        <taxon>Zygotorulaspora</taxon>
    </lineage>
</organism>
<evidence type="ECO:0000259" key="3">
    <source>
        <dbReference type="PROSITE" id="PS51229"/>
    </source>
</evidence>